<dbReference type="EMBL" id="CASHTH010002940">
    <property type="protein sequence ID" value="CAI8037488.1"/>
    <property type="molecule type" value="Genomic_DNA"/>
</dbReference>
<reference evidence="4" key="1">
    <citation type="submission" date="2023-03" db="EMBL/GenBank/DDBJ databases">
        <authorList>
            <person name="Steffen K."/>
            <person name="Cardenas P."/>
        </authorList>
    </citation>
    <scope>NUCLEOTIDE SEQUENCE</scope>
</reference>
<feature type="domain" description="Fibronectin type-III" evidence="3">
    <location>
        <begin position="1"/>
        <end position="63"/>
    </location>
</feature>
<keyword evidence="2" id="KW-0812">Transmembrane</keyword>
<dbReference type="AlphaFoldDB" id="A0AA35SY19"/>
<evidence type="ECO:0000256" key="2">
    <source>
        <dbReference type="SAM" id="Phobius"/>
    </source>
</evidence>
<comment type="caution">
    <text evidence="4">The sequence shown here is derived from an EMBL/GenBank/DDBJ whole genome shotgun (WGS) entry which is preliminary data.</text>
</comment>
<dbReference type="CDD" id="cd00063">
    <property type="entry name" value="FN3"/>
    <property type="match status" value="1"/>
</dbReference>
<dbReference type="Proteomes" id="UP001174909">
    <property type="component" value="Unassembled WGS sequence"/>
</dbReference>
<evidence type="ECO:0000259" key="3">
    <source>
        <dbReference type="PROSITE" id="PS50853"/>
    </source>
</evidence>
<name>A0AA35SY19_GEOBA</name>
<dbReference type="PROSITE" id="PS50853">
    <property type="entry name" value="FN3"/>
    <property type="match status" value="1"/>
</dbReference>
<evidence type="ECO:0000313" key="4">
    <source>
        <dbReference type="EMBL" id="CAI8037488.1"/>
    </source>
</evidence>
<accession>A0AA35SY19</accession>
<dbReference type="InterPro" id="IPR036116">
    <property type="entry name" value="FN3_sf"/>
</dbReference>
<dbReference type="InterPro" id="IPR013783">
    <property type="entry name" value="Ig-like_fold"/>
</dbReference>
<dbReference type="InterPro" id="IPR003961">
    <property type="entry name" value="FN3_dom"/>
</dbReference>
<feature type="region of interest" description="Disordered" evidence="1">
    <location>
        <begin position="194"/>
        <end position="216"/>
    </location>
</feature>
<organism evidence="4 5">
    <name type="scientific">Geodia barretti</name>
    <name type="common">Barrett's horny sponge</name>
    <dbReference type="NCBI Taxonomy" id="519541"/>
    <lineage>
        <taxon>Eukaryota</taxon>
        <taxon>Metazoa</taxon>
        <taxon>Porifera</taxon>
        <taxon>Demospongiae</taxon>
        <taxon>Heteroscleromorpha</taxon>
        <taxon>Tetractinellida</taxon>
        <taxon>Astrophorina</taxon>
        <taxon>Geodiidae</taxon>
        <taxon>Geodia</taxon>
    </lineage>
</organism>
<dbReference type="Gene3D" id="2.60.40.10">
    <property type="entry name" value="Immunoglobulins"/>
    <property type="match status" value="1"/>
</dbReference>
<protein>
    <recommendedName>
        <fullName evidence="3">Fibronectin type-III domain-containing protein</fullName>
    </recommendedName>
</protein>
<proteinExistence type="predicted"/>
<gene>
    <name evidence="4" type="ORF">GBAR_LOCUS20963</name>
</gene>
<feature type="non-terminal residue" evidence="4">
    <location>
        <position position="216"/>
    </location>
</feature>
<dbReference type="SUPFAM" id="SSF49265">
    <property type="entry name" value="Fibronectin type III"/>
    <property type="match status" value="1"/>
</dbReference>
<keyword evidence="5" id="KW-1185">Reference proteome</keyword>
<evidence type="ECO:0000256" key="1">
    <source>
        <dbReference type="SAM" id="MobiDB-lite"/>
    </source>
</evidence>
<keyword evidence="2" id="KW-0472">Membrane</keyword>
<keyword evidence="2" id="KW-1133">Transmembrane helix</keyword>
<evidence type="ECO:0000313" key="5">
    <source>
        <dbReference type="Proteomes" id="UP001174909"/>
    </source>
</evidence>
<feature type="transmembrane region" description="Helical" evidence="2">
    <location>
        <begin position="78"/>
        <end position="103"/>
    </location>
</feature>
<sequence length="216" mass="23500">VVWRQTDRVSEVTSALLSGTTYTIHQLDPSTIYTLTVSATNVAGMNTSLPIIVSTVTKIIQNENVSCSCSKTSQTDTAIISVAAVAVTFIVTIAVLVLSFLMVNRCIQKTATSRKTSSEPQTTTNEAYDTVREAGVDDDINEAYEAVRVVEEETNVDCRSGLHTTTNVAYNTARQIGEEPDDEYEFPESITLEHQPTTARDSVYAQVQHGAEPDSV</sequence>